<evidence type="ECO:0000313" key="3">
    <source>
        <dbReference type="Proteomes" id="UP001566132"/>
    </source>
</evidence>
<sequence>MAIVEAASCGLKVVSTKVGGIPEVLPDDLIILTEPTVPSLMSGLEQAIKDIKEDNFVCPYACNKRIERYYNWQNISSRTEVVYKTVSREGVKTLREILSDHLQSGVWPYLLVVLLAHFILKFYEYWVPRKDIDLAIDYNHKSKLKKDN</sequence>
<dbReference type="Proteomes" id="UP001566132">
    <property type="component" value="Unassembled WGS sequence"/>
</dbReference>
<organism evidence="2 3">
    <name type="scientific">Hypothenemus hampei</name>
    <name type="common">Coffee berry borer</name>
    <dbReference type="NCBI Taxonomy" id="57062"/>
    <lineage>
        <taxon>Eukaryota</taxon>
        <taxon>Metazoa</taxon>
        <taxon>Ecdysozoa</taxon>
        <taxon>Arthropoda</taxon>
        <taxon>Hexapoda</taxon>
        <taxon>Insecta</taxon>
        <taxon>Pterygota</taxon>
        <taxon>Neoptera</taxon>
        <taxon>Endopterygota</taxon>
        <taxon>Coleoptera</taxon>
        <taxon>Polyphaga</taxon>
        <taxon>Cucujiformia</taxon>
        <taxon>Curculionidae</taxon>
        <taxon>Scolytinae</taxon>
        <taxon>Hypothenemus</taxon>
    </lineage>
</organism>
<dbReference type="SUPFAM" id="SSF53756">
    <property type="entry name" value="UDP-Glycosyltransferase/glycogen phosphorylase"/>
    <property type="match status" value="1"/>
</dbReference>
<proteinExistence type="predicted"/>
<dbReference type="EMBL" id="JBDJPC010000006">
    <property type="protein sequence ID" value="KAL1497165.1"/>
    <property type="molecule type" value="Genomic_DNA"/>
</dbReference>
<keyword evidence="3" id="KW-1185">Reference proteome</keyword>
<reference evidence="2 3" key="1">
    <citation type="submission" date="2024-05" db="EMBL/GenBank/DDBJ databases">
        <title>Genetic variation in Jamaican populations of the coffee berry borer (Hypothenemus hampei).</title>
        <authorList>
            <person name="Errbii M."/>
            <person name="Myrie A."/>
        </authorList>
    </citation>
    <scope>NUCLEOTIDE SEQUENCE [LARGE SCALE GENOMIC DNA]</scope>
    <source>
        <strain evidence="2">JA-Hopewell-2020-01-JO</strain>
        <tissue evidence="2">Whole body</tissue>
    </source>
</reference>
<dbReference type="PANTHER" id="PTHR45871">
    <property type="entry name" value="N-ACETYLGLUCOSAMINYL-PHOSPHATIDYLINOSITOL BIOSYNTHETIC PROTEIN"/>
    <property type="match status" value="1"/>
</dbReference>
<evidence type="ECO:0000256" key="1">
    <source>
        <dbReference type="SAM" id="Phobius"/>
    </source>
</evidence>
<name>A0ABD1EKZ6_HYPHA</name>
<feature type="transmembrane region" description="Helical" evidence="1">
    <location>
        <begin position="106"/>
        <end position="123"/>
    </location>
</feature>
<protein>
    <submittedName>
        <fullName evidence="2">Uncharacterized protein</fullName>
    </submittedName>
</protein>
<keyword evidence="1" id="KW-0472">Membrane</keyword>
<dbReference type="AlphaFoldDB" id="A0ABD1EKZ6"/>
<evidence type="ECO:0000313" key="2">
    <source>
        <dbReference type="EMBL" id="KAL1497165.1"/>
    </source>
</evidence>
<gene>
    <name evidence="2" type="ORF">ABEB36_008170</name>
</gene>
<accession>A0ABD1EKZ6</accession>
<comment type="caution">
    <text evidence="2">The sequence shown here is derived from an EMBL/GenBank/DDBJ whole genome shotgun (WGS) entry which is preliminary data.</text>
</comment>
<dbReference type="Gene3D" id="3.40.50.2000">
    <property type="entry name" value="Glycogen Phosphorylase B"/>
    <property type="match status" value="1"/>
</dbReference>
<keyword evidence="1" id="KW-0812">Transmembrane</keyword>
<dbReference type="PANTHER" id="PTHR45871:SF1">
    <property type="entry name" value="PHOSPHATIDYLINOSITOL N-ACETYLGLUCOSAMINYLTRANSFERASE SUBUNIT A"/>
    <property type="match status" value="1"/>
</dbReference>
<keyword evidence="1" id="KW-1133">Transmembrane helix</keyword>